<dbReference type="EMBL" id="JAUSUY010000003">
    <property type="protein sequence ID" value="MDT3425479.1"/>
    <property type="molecule type" value="Genomic_DNA"/>
</dbReference>
<evidence type="ECO:0000313" key="1">
    <source>
        <dbReference type="EMBL" id="MDT3425479.1"/>
    </source>
</evidence>
<evidence type="ECO:0000313" key="2">
    <source>
        <dbReference type="Proteomes" id="UP001248709"/>
    </source>
</evidence>
<reference evidence="1 2" key="1">
    <citation type="submission" date="2023-07" db="EMBL/GenBank/DDBJ databases">
        <title>Genomic Encyclopedia of Type Strains, Phase IV (KMG-IV): sequencing the most valuable type-strain genomes for metagenomic binning, comparative biology and taxonomic classification.</title>
        <authorList>
            <person name="Goeker M."/>
        </authorList>
    </citation>
    <scope>NUCLEOTIDE SEQUENCE [LARGE SCALE GENOMIC DNA]</scope>
    <source>
        <strain evidence="1 2">T98</strain>
    </source>
</reference>
<gene>
    <name evidence="1" type="ORF">J2Z22_000995</name>
</gene>
<name>A0ABU3H3T3_9BACL</name>
<evidence type="ECO:0008006" key="3">
    <source>
        <dbReference type="Google" id="ProtNLM"/>
    </source>
</evidence>
<dbReference type="RefSeq" id="WP_025700787.1">
    <property type="nucleotide sequence ID" value="NZ_JAUSUY010000003.1"/>
</dbReference>
<sequence length="173" mass="19880">MKKKVLRSASIILLGTGIVGLSWATANYNHVLASPIGIEKTKVDSSNPKTVAKKYFDAFLANDIENMINYSKDVNYLDEKSRREGYEEFKPSHLESYEIVSYQEARNDKIDILVQYKYSDMDFYPKLPYSIIKDELGWKVLIKPLIVNLNKNSPEYGNVKEGIPMYKIKLEGK</sequence>
<proteinExistence type="predicted"/>
<dbReference type="Proteomes" id="UP001248709">
    <property type="component" value="Unassembled WGS sequence"/>
</dbReference>
<comment type="caution">
    <text evidence="1">The sequence shown here is derived from an EMBL/GenBank/DDBJ whole genome shotgun (WGS) entry which is preliminary data.</text>
</comment>
<protein>
    <recommendedName>
        <fullName evidence="3">DUF4878 domain-containing protein</fullName>
    </recommendedName>
</protein>
<accession>A0ABU3H3T3</accession>
<organism evidence="1 2">
    <name type="scientific">Paenibacillus forsythiae</name>
    <dbReference type="NCBI Taxonomy" id="365616"/>
    <lineage>
        <taxon>Bacteria</taxon>
        <taxon>Bacillati</taxon>
        <taxon>Bacillota</taxon>
        <taxon>Bacilli</taxon>
        <taxon>Bacillales</taxon>
        <taxon>Paenibacillaceae</taxon>
        <taxon>Paenibacillus</taxon>
    </lineage>
</organism>
<keyword evidence="2" id="KW-1185">Reference proteome</keyword>